<reference evidence="2" key="1">
    <citation type="submission" date="2018-05" db="EMBL/GenBank/DDBJ databases">
        <authorList>
            <person name="Lanie J.A."/>
            <person name="Ng W.-L."/>
            <person name="Kazmierczak K.M."/>
            <person name="Andrzejewski T.M."/>
            <person name="Davidsen T.M."/>
            <person name="Wayne K.J."/>
            <person name="Tettelin H."/>
            <person name="Glass J.I."/>
            <person name="Rusch D."/>
            <person name="Podicherti R."/>
            <person name="Tsui H.-C.T."/>
            <person name="Winkler M.E."/>
        </authorList>
    </citation>
    <scope>NUCLEOTIDE SEQUENCE</scope>
</reference>
<feature type="non-terminal residue" evidence="2">
    <location>
        <position position="244"/>
    </location>
</feature>
<proteinExistence type="predicted"/>
<accession>A0A383BRX7</accession>
<dbReference type="InterPro" id="IPR011049">
    <property type="entry name" value="Serralysin-like_metalloprot_C"/>
</dbReference>
<protein>
    <recommendedName>
        <fullName evidence="3">Peptidase M10 serralysin C-terminal domain-containing protein</fullName>
    </recommendedName>
</protein>
<dbReference type="Gene3D" id="2.150.10.10">
    <property type="entry name" value="Serralysin-like metalloprotease, C-terminal"/>
    <property type="match status" value="1"/>
</dbReference>
<evidence type="ECO:0000256" key="1">
    <source>
        <dbReference type="SAM" id="MobiDB-lite"/>
    </source>
</evidence>
<feature type="non-terminal residue" evidence="2">
    <location>
        <position position="1"/>
    </location>
</feature>
<feature type="region of interest" description="Disordered" evidence="1">
    <location>
        <begin position="206"/>
        <end position="244"/>
    </location>
</feature>
<gene>
    <name evidence="2" type="ORF">METZ01_LOCUS475444</name>
</gene>
<evidence type="ECO:0000313" key="2">
    <source>
        <dbReference type="EMBL" id="SVE22590.1"/>
    </source>
</evidence>
<dbReference type="SUPFAM" id="SSF51120">
    <property type="entry name" value="beta-Roll"/>
    <property type="match status" value="1"/>
</dbReference>
<name>A0A383BRX7_9ZZZZ</name>
<dbReference type="AlphaFoldDB" id="A0A383BRX7"/>
<evidence type="ECO:0008006" key="3">
    <source>
        <dbReference type="Google" id="ProtNLM"/>
    </source>
</evidence>
<organism evidence="2">
    <name type="scientific">marine metagenome</name>
    <dbReference type="NCBI Taxonomy" id="408172"/>
    <lineage>
        <taxon>unclassified sequences</taxon>
        <taxon>metagenomes</taxon>
        <taxon>ecological metagenomes</taxon>
    </lineage>
</organism>
<dbReference type="EMBL" id="UINC01202672">
    <property type="protein sequence ID" value="SVE22590.1"/>
    <property type="molecule type" value="Genomic_DNA"/>
</dbReference>
<sequence>SIYYANSIENVNAGSGDDTITCSSVSNVINCGAGADSIVGIATGDTINAGDGNDGFSPTNTSFTLIDGGAGSDTLYLYHGYVANSSGNLSGYVDLRTFTDAQLTNIENIDISIDGVATSLIVTKDSINNLEGTTFDVDGDGDQDNVVYITASTNDKILIFPDQGWAYAGSNSTYYFYSIDNNQTWFAWNKTAGNILYIFNSGSPRPVPDDYSDTNPDNDTIPIGPIDDDGSIPDPTTPDGEDNP</sequence>